<sequence length="206" mass="22772">MAVTGHFLDQDFNLTSILLGLSEIEEDCITRITTNNASSNSSTVNKIASTAPTFKASTHAIGCMAHVLHLAAQDGLKALSKGVVPTTCKQEEPPGPMAIVNIINTPDGSSLRYDSIISRVAQLASYLRQSPQRREKFVATVKLNYNGPKPANANTLLCHVCTRWNSTYDMLERELCLREAYNQYCSPENMESFCLSPIKWEKVEVM</sequence>
<dbReference type="EMBL" id="AVOT02032002">
    <property type="protein sequence ID" value="MBW0525689.1"/>
    <property type="molecule type" value="Genomic_DNA"/>
</dbReference>
<dbReference type="InterPro" id="IPR012337">
    <property type="entry name" value="RNaseH-like_sf"/>
</dbReference>
<dbReference type="PANTHER" id="PTHR46481:SF10">
    <property type="entry name" value="ZINC FINGER BED DOMAIN-CONTAINING PROTEIN 39"/>
    <property type="match status" value="1"/>
</dbReference>
<dbReference type="GO" id="GO:0005634">
    <property type="term" value="C:nucleus"/>
    <property type="evidence" value="ECO:0007669"/>
    <property type="project" value="UniProtKB-SubCell"/>
</dbReference>
<dbReference type="AlphaFoldDB" id="A0A9Q3EQZ9"/>
<evidence type="ECO:0000256" key="5">
    <source>
        <dbReference type="ARBA" id="ARBA00023242"/>
    </source>
</evidence>
<keyword evidence="5" id="KW-0539">Nucleus</keyword>
<dbReference type="PANTHER" id="PTHR46481">
    <property type="entry name" value="ZINC FINGER BED DOMAIN-CONTAINING PROTEIN 4"/>
    <property type="match status" value="1"/>
</dbReference>
<gene>
    <name evidence="6" type="ORF">O181_065404</name>
</gene>
<evidence type="ECO:0000256" key="4">
    <source>
        <dbReference type="ARBA" id="ARBA00022833"/>
    </source>
</evidence>
<reference evidence="6" key="1">
    <citation type="submission" date="2021-03" db="EMBL/GenBank/DDBJ databases">
        <title>Draft genome sequence of rust myrtle Austropuccinia psidii MF-1, a brazilian biotype.</title>
        <authorList>
            <person name="Quecine M.C."/>
            <person name="Pachon D.M.R."/>
            <person name="Bonatelli M.L."/>
            <person name="Correr F.H."/>
            <person name="Franceschini L.M."/>
            <person name="Leite T.F."/>
            <person name="Margarido G.R.A."/>
            <person name="Almeida C.A."/>
            <person name="Ferrarezi J.A."/>
            <person name="Labate C.A."/>
        </authorList>
    </citation>
    <scope>NUCLEOTIDE SEQUENCE</scope>
    <source>
        <strain evidence="6">MF-1</strain>
    </source>
</reference>
<feature type="non-terminal residue" evidence="6">
    <location>
        <position position="1"/>
    </location>
</feature>
<keyword evidence="7" id="KW-1185">Reference proteome</keyword>
<comment type="subcellular location">
    <subcellularLocation>
        <location evidence="1">Nucleus</location>
    </subcellularLocation>
</comment>
<evidence type="ECO:0000256" key="3">
    <source>
        <dbReference type="ARBA" id="ARBA00022771"/>
    </source>
</evidence>
<dbReference type="OrthoDB" id="2790258at2759"/>
<evidence type="ECO:0000313" key="7">
    <source>
        <dbReference type="Proteomes" id="UP000765509"/>
    </source>
</evidence>
<evidence type="ECO:0000313" key="6">
    <source>
        <dbReference type="EMBL" id="MBW0525689.1"/>
    </source>
</evidence>
<dbReference type="GO" id="GO:0008270">
    <property type="term" value="F:zinc ion binding"/>
    <property type="evidence" value="ECO:0007669"/>
    <property type="project" value="UniProtKB-KW"/>
</dbReference>
<evidence type="ECO:0000256" key="2">
    <source>
        <dbReference type="ARBA" id="ARBA00022723"/>
    </source>
</evidence>
<protein>
    <submittedName>
        <fullName evidence="6">Uncharacterized protein</fullName>
    </submittedName>
</protein>
<name>A0A9Q3EQZ9_9BASI</name>
<dbReference type="SUPFAM" id="SSF53098">
    <property type="entry name" value="Ribonuclease H-like"/>
    <property type="match status" value="1"/>
</dbReference>
<proteinExistence type="predicted"/>
<dbReference type="InterPro" id="IPR052035">
    <property type="entry name" value="ZnF_BED_domain_contain"/>
</dbReference>
<keyword evidence="2" id="KW-0479">Metal-binding</keyword>
<keyword evidence="3" id="KW-0863">Zinc-finger</keyword>
<dbReference type="Proteomes" id="UP000765509">
    <property type="component" value="Unassembled WGS sequence"/>
</dbReference>
<organism evidence="6 7">
    <name type="scientific">Austropuccinia psidii MF-1</name>
    <dbReference type="NCBI Taxonomy" id="1389203"/>
    <lineage>
        <taxon>Eukaryota</taxon>
        <taxon>Fungi</taxon>
        <taxon>Dikarya</taxon>
        <taxon>Basidiomycota</taxon>
        <taxon>Pucciniomycotina</taxon>
        <taxon>Pucciniomycetes</taxon>
        <taxon>Pucciniales</taxon>
        <taxon>Sphaerophragmiaceae</taxon>
        <taxon>Austropuccinia</taxon>
    </lineage>
</organism>
<evidence type="ECO:0000256" key="1">
    <source>
        <dbReference type="ARBA" id="ARBA00004123"/>
    </source>
</evidence>
<accession>A0A9Q3EQZ9</accession>
<comment type="caution">
    <text evidence="6">The sequence shown here is derived from an EMBL/GenBank/DDBJ whole genome shotgun (WGS) entry which is preliminary data.</text>
</comment>
<keyword evidence="4" id="KW-0862">Zinc</keyword>